<gene>
    <name evidence="5" type="ORF">E4634_15685</name>
</gene>
<dbReference type="PANTHER" id="PTHR13799">
    <property type="entry name" value="NGG1 INTERACTING FACTOR 3"/>
    <property type="match status" value="1"/>
</dbReference>
<keyword evidence="3 4" id="KW-0479">Metal-binding</keyword>
<reference evidence="5 6" key="1">
    <citation type="submission" date="2019-04" db="EMBL/GenBank/DDBJ databases">
        <title>Taxonomy of novel Haliea sp. from mangrove soil of West Coast of India.</title>
        <authorList>
            <person name="Verma A."/>
            <person name="Kumar P."/>
            <person name="Krishnamurthi S."/>
        </authorList>
    </citation>
    <scope>NUCLEOTIDE SEQUENCE [LARGE SCALE GENOMIC DNA]</scope>
    <source>
        <strain evidence="5 6">SAOS-164</strain>
    </source>
</reference>
<dbReference type="GO" id="GO:0046872">
    <property type="term" value="F:metal ion binding"/>
    <property type="evidence" value="ECO:0007669"/>
    <property type="project" value="UniProtKB-KW"/>
</dbReference>
<feature type="binding site" evidence="4">
    <location>
        <position position="65"/>
    </location>
    <ligand>
        <name>a divalent metal cation</name>
        <dbReference type="ChEBI" id="CHEBI:60240"/>
        <label>1</label>
    </ligand>
</feature>
<dbReference type="EMBL" id="SRLE01000011">
    <property type="protein sequence ID" value="TGD72113.1"/>
    <property type="molecule type" value="Genomic_DNA"/>
</dbReference>
<evidence type="ECO:0000256" key="2">
    <source>
        <dbReference type="ARBA" id="ARBA00022112"/>
    </source>
</evidence>
<dbReference type="SUPFAM" id="SSF102705">
    <property type="entry name" value="NIF3 (NGG1p interacting factor 3)-like"/>
    <property type="match status" value="1"/>
</dbReference>
<dbReference type="InterPro" id="IPR036069">
    <property type="entry name" value="DUF34/NIF3_sf"/>
</dbReference>
<sequence>MSTSLRALLRWLDTTLHPAQFRDYCPNGLQVEGRPEVSRLATAVSANQAVLDAAAHWGADALLVHHGYFWRGEAAPVVGMKRRRLATLLANEMSLLAYHLPLDAHPQLGNNARLGELLGFADSEPLQPGESGAVGNVGSLPEGTTAGELCASIQALTGREPLLVGDPEQDLERVAWCTGAAQSYIEAAVAARADVFITGEVSEPTVHVAREEGIVFIAAGHHATERYGVQALGEALSQTFGLEHRFFDCDNPV</sequence>
<proteinExistence type="inferred from homology"/>
<dbReference type="NCBIfam" id="TIGR00486">
    <property type="entry name" value="YbgI_SA1388"/>
    <property type="match status" value="1"/>
</dbReference>
<evidence type="ECO:0000313" key="6">
    <source>
        <dbReference type="Proteomes" id="UP000298050"/>
    </source>
</evidence>
<evidence type="ECO:0000256" key="1">
    <source>
        <dbReference type="ARBA" id="ARBA00006964"/>
    </source>
</evidence>
<accession>A0A4Z0LXL3</accession>
<name>A0A4Z0LXL3_9GAMM</name>
<dbReference type="GO" id="GO:0005737">
    <property type="term" value="C:cytoplasm"/>
    <property type="evidence" value="ECO:0007669"/>
    <property type="project" value="TreeGrafter"/>
</dbReference>
<dbReference type="InterPro" id="IPR002678">
    <property type="entry name" value="DUF34/NIF3"/>
</dbReference>
<dbReference type="PANTHER" id="PTHR13799:SF14">
    <property type="entry name" value="GTP CYCLOHYDROLASE 1 TYPE 2 HOMOLOG"/>
    <property type="match status" value="1"/>
</dbReference>
<evidence type="ECO:0000256" key="4">
    <source>
        <dbReference type="PIRSR" id="PIRSR602678-1"/>
    </source>
</evidence>
<evidence type="ECO:0000313" key="5">
    <source>
        <dbReference type="EMBL" id="TGD72113.1"/>
    </source>
</evidence>
<feature type="binding site" evidence="4">
    <location>
        <position position="103"/>
    </location>
    <ligand>
        <name>a divalent metal cation</name>
        <dbReference type="ChEBI" id="CHEBI:60240"/>
        <label>1</label>
    </ligand>
</feature>
<dbReference type="Proteomes" id="UP000298050">
    <property type="component" value="Unassembled WGS sequence"/>
</dbReference>
<comment type="caution">
    <text evidence="5">The sequence shown here is derived from an EMBL/GenBank/DDBJ whole genome shotgun (WGS) entry which is preliminary data.</text>
</comment>
<comment type="similarity">
    <text evidence="1">Belongs to the GTP cyclohydrolase I type 2/NIF3 family.</text>
</comment>
<feature type="binding site" evidence="4">
    <location>
        <position position="225"/>
    </location>
    <ligand>
        <name>a divalent metal cation</name>
        <dbReference type="ChEBI" id="CHEBI:60240"/>
        <label>1</label>
    </ligand>
</feature>
<dbReference type="FunFam" id="3.40.1390.30:FF:000002">
    <property type="entry name" value="Nif3-like dinuclear metal center protein"/>
    <property type="match status" value="1"/>
</dbReference>
<dbReference type="AlphaFoldDB" id="A0A4Z0LXL3"/>
<feature type="binding site" evidence="4">
    <location>
        <position position="221"/>
    </location>
    <ligand>
        <name>a divalent metal cation</name>
        <dbReference type="ChEBI" id="CHEBI:60240"/>
        <label>1</label>
    </ligand>
</feature>
<dbReference type="RefSeq" id="WP_135445598.1">
    <property type="nucleotide sequence ID" value="NZ_SRLE01000011.1"/>
</dbReference>
<protein>
    <recommendedName>
        <fullName evidence="2">GTP cyclohydrolase 1 type 2 homolog</fullName>
    </recommendedName>
</protein>
<feature type="binding site" evidence="4">
    <location>
        <position position="66"/>
    </location>
    <ligand>
        <name>a divalent metal cation</name>
        <dbReference type="ChEBI" id="CHEBI:60240"/>
        <label>1</label>
    </ligand>
</feature>
<dbReference type="Gene3D" id="3.40.1390.30">
    <property type="entry name" value="NIF3 (NGG1p interacting factor 3)-like"/>
    <property type="match status" value="2"/>
</dbReference>
<dbReference type="Pfam" id="PF01784">
    <property type="entry name" value="DUF34_NIF3"/>
    <property type="match status" value="1"/>
</dbReference>
<organism evidence="5 6">
    <name type="scientific">Mangrovimicrobium sediminis</name>
    <dbReference type="NCBI Taxonomy" id="2562682"/>
    <lineage>
        <taxon>Bacteria</taxon>
        <taxon>Pseudomonadati</taxon>
        <taxon>Pseudomonadota</taxon>
        <taxon>Gammaproteobacteria</taxon>
        <taxon>Cellvibrionales</taxon>
        <taxon>Halieaceae</taxon>
        <taxon>Mangrovimicrobium</taxon>
    </lineage>
</organism>
<dbReference type="OrthoDB" id="9800881at2"/>
<evidence type="ECO:0000256" key="3">
    <source>
        <dbReference type="ARBA" id="ARBA00022723"/>
    </source>
</evidence>
<keyword evidence="6" id="KW-1185">Reference proteome</keyword>